<comment type="caution">
    <text evidence="1">The sequence shown here is derived from an EMBL/GenBank/DDBJ whole genome shotgun (WGS) entry which is preliminary data.</text>
</comment>
<evidence type="ECO:0000313" key="2">
    <source>
        <dbReference type="Proteomes" id="UP000724874"/>
    </source>
</evidence>
<dbReference type="Proteomes" id="UP000724874">
    <property type="component" value="Unassembled WGS sequence"/>
</dbReference>
<sequence>MCHSIGGSVVSLRLCSIVLTRATRHEFDKLDDNLSVRLPPTKTFSPYLTLIDTSLVTSHTFKNFLDQPNWLVCFRYLYSQLNGRDNL</sequence>
<name>A0A9P5TH24_GYMJU</name>
<gene>
    <name evidence="1" type="ORF">CPB84DRAFT_284475</name>
</gene>
<evidence type="ECO:0000313" key="1">
    <source>
        <dbReference type="EMBL" id="KAF8879979.1"/>
    </source>
</evidence>
<accession>A0A9P5TH24</accession>
<proteinExistence type="predicted"/>
<dbReference type="EMBL" id="JADNYJ010000144">
    <property type="protein sequence ID" value="KAF8879979.1"/>
    <property type="molecule type" value="Genomic_DNA"/>
</dbReference>
<reference evidence="1" key="1">
    <citation type="submission" date="2020-11" db="EMBL/GenBank/DDBJ databases">
        <authorList>
            <consortium name="DOE Joint Genome Institute"/>
            <person name="Ahrendt S."/>
            <person name="Riley R."/>
            <person name="Andreopoulos W."/>
            <person name="LaButti K."/>
            <person name="Pangilinan J."/>
            <person name="Ruiz-duenas F.J."/>
            <person name="Barrasa J.M."/>
            <person name="Sanchez-Garcia M."/>
            <person name="Camarero S."/>
            <person name="Miyauchi S."/>
            <person name="Serrano A."/>
            <person name="Linde D."/>
            <person name="Babiker R."/>
            <person name="Drula E."/>
            <person name="Ayuso-Fernandez I."/>
            <person name="Pacheco R."/>
            <person name="Padilla G."/>
            <person name="Ferreira P."/>
            <person name="Barriuso J."/>
            <person name="Kellner H."/>
            <person name="Castanera R."/>
            <person name="Alfaro M."/>
            <person name="Ramirez L."/>
            <person name="Pisabarro A.G."/>
            <person name="Kuo A."/>
            <person name="Tritt A."/>
            <person name="Lipzen A."/>
            <person name="He G."/>
            <person name="Yan M."/>
            <person name="Ng V."/>
            <person name="Cullen D."/>
            <person name="Martin F."/>
            <person name="Rosso M.-N."/>
            <person name="Henrissat B."/>
            <person name="Hibbett D."/>
            <person name="Martinez A.T."/>
            <person name="Grigoriev I.V."/>
        </authorList>
    </citation>
    <scope>NUCLEOTIDE SEQUENCE</scope>
    <source>
        <strain evidence="1">AH 44721</strain>
    </source>
</reference>
<organism evidence="1 2">
    <name type="scientific">Gymnopilus junonius</name>
    <name type="common">Spectacular rustgill mushroom</name>
    <name type="synonym">Gymnopilus spectabilis subsp. junonius</name>
    <dbReference type="NCBI Taxonomy" id="109634"/>
    <lineage>
        <taxon>Eukaryota</taxon>
        <taxon>Fungi</taxon>
        <taxon>Dikarya</taxon>
        <taxon>Basidiomycota</taxon>
        <taxon>Agaricomycotina</taxon>
        <taxon>Agaricomycetes</taxon>
        <taxon>Agaricomycetidae</taxon>
        <taxon>Agaricales</taxon>
        <taxon>Agaricineae</taxon>
        <taxon>Hymenogastraceae</taxon>
        <taxon>Gymnopilus</taxon>
    </lineage>
</organism>
<protein>
    <submittedName>
        <fullName evidence="1">Uncharacterized protein</fullName>
    </submittedName>
</protein>
<dbReference type="AlphaFoldDB" id="A0A9P5TH24"/>
<keyword evidence="2" id="KW-1185">Reference proteome</keyword>